<dbReference type="PRINTS" id="PR01069">
    <property type="entry name" value="ACCCTRFRASEA"/>
</dbReference>
<dbReference type="InterPro" id="IPR029045">
    <property type="entry name" value="ClpP/crotonase-like_dom_sf"/>
</dbReference>
<keyword evidence="13" id="KW-1185">Reference proteome</keyword>
<keyword evidence="6 10" id="KW-0067">ATP-binding</keyword>
<evidence type="ECO:0000256" key="6">
    <source>
        <dbReference type="ARBA" id="ARBA00022840"/>
    </source>
</evidence>
<dbReference type="InterPro" id="IPR001095">
    <property type="entry name" value="Acetyl_CoA_COase_a_su"/>
</dbReference>
<dbReference type="GO" id="GO:0003989">
    <property type="term" value="F:acetyl-CoA carboxylase activity"/>
    <property type="evidence" value="ECO:0007669"/>
    <property type="project" value="UniProtKB-EC"/>
</dbReference>
<keyword evidence="10" id="KW-0963">Cytoplasm</keyword>
<evidence type="ECO:0000256" key="4">
    <source>
        <dbReference type="ARBA" id="ARBA00022741"/>
    </source>
</evidence>
<dbReference type="NCBIfam" id="TIGR00513">
    <property type="entry name" value="accA"/>
    <property type="match status" value="1"/>
</dbReference>
<comment type="caution">
    <text evidence="12">The sequence shown here is derived from an EMBL/GenBank/DDBJ whole genome shotgun (WGS) entry which is preliminary data.</text>
</comment>
<keyword evidence="7 10" id="KW-0443">Lipid metabolism</keyword>
<reference evidence="12 13" key="1">
    <citation type="submission" date="2020-08" db="EMBL/GenBank/DDBJ databases">
        <title>Genome public.</title>
        <authorList>
            <person name="Liu C."/>
            <person name="Sun Q."/>
        </authorList>
    </citation>
    <scope>NUCLEOTIDE SEQUENCE [LARGE SCALE GENOMIC DNA]</scope>
    <source>
        <strain evidence="12 13">NSJ-27</strain>
    </source>
</reference>
<dbReference type="NCBIfam" id="NF041504">
    <property type="entry name" value="AccA_sub"/>
    <property type="match status" value="1"/>
</dbReference>
<evidence type="ECO:0000256" key="9">
    <source>
        <dbReference type="ARBA" id="ARBA00049152"/>
    </source>
</evidence>
<evidence type="ECO:0000256" key="1">
    <source>
        <dbReference type="ARBA" id="ARBA00004956"/>
    </source>
</evidence>
<gene>
    <name evidence="10" type="primary">accA</name>
    <name evidence="12" type="ORF">H8Z77_09850</name>
</gene>
<keyword evidence="5 10" id="KW-0276">Fatty acid metabolism</keyword>
<proteinExistence type="inferred from homology"/>
<evidence type="ECO:0000256" key="2">
    <source>
        <dbReference type="ARBA" id="ARBA00022516"/>
    </source>
</evidence>
<dbReference type="HAMAP" id="MF_00823">
    <property type="entry name" value="AcetylCoA_CT_alpha"/>
    <property type="match status" value="1"/>
</dbReference>
<evidence type="ECO:0000256" key="10">
    <source>
        <dbReference type="HAMAP-Rule" id="MF_00823"/>
    </source>
</evidence>
<evidence type="ECO:0000256" key="3">
    <source>
        <dbReference type="ARBA" id="ARBA00022679"/>
    </source>
</evidence>
<dbReference type="EMBL" id="JACOQK010000001">
    <property type="protein sequence ID" value="MBC5788317.1"/>
    <property type="molecule type" value="Genomic_DNA"/>
</dbReference>
<evidence type="ECO:0000313" key="12">
    <source>
        <dbReference type="EMBL" id="MBC5788317.1"/>
    </source>
</evidence>
<comment type="catalytic activity">
    <reaction evidence="9 10">
        <text>N(6)-carboxybiotinyl-L-lysyl-[protein] + acetyl-CoA = N(6)-biotinyl-L-lysyl-[protein] + malonyl-CoA</text>
        <dbReference type="Rhea" id="RHEA:54728"/>
        <dbReference type="Rhea" id="RHEA-COMP:10505"/>
        <dbReference type="Rhea" id="RHEA-COMP:10506"/>
        <dbReference type="ChEBI" id="CHEBI:57288"/>
        <dbReference type="ChEBI" id="CHEBI:57384"/>
        <dbReference type="ChEBI" id="CHEBI:83144"/>
        <dbReference type="ChEBI" id="CHEBI:83145"/>
        <dbReference type="EC" id="2.1.3.15"/>
    </reaction>
</comment>
<dbReference type="SUPFAM" id="SSF52096">
    <property type="entry name" value="ClpP/crotonase"/>
    <property type="match status" value="1"/>
</dbReference>
<comment type="subcellular location">
    <subcellularLocation>
        <location evidence="10">Cytoplasm</location>
    </subcellularLocation>
</comment>
<comment type="function">
    <text evidence="10">Component of the acetyl coenzyme A carboxylase (ACC) complex. First, biotin carboxylase catalyzes the carboxylation of biotin on its carrier protein (BCCP) and then the CO(2) group is transferred by the carboxyltransferase to acetyl-CoA to form malonyl-CoA.</text>
</comment>
<comment type="subunit">
    <text evidence="10">Acetyl-CoA carboxylase is a heterohexamer composed of biotin carboxyl carrier protein (AccB), biotin carboxylase (AccC) and two subunits each of ACCase subunit alpha (AccA) and ACCase subunit beta (AccD).</text>
</comment>
<dbReference type="Gene3D" id="3.90.226.10">
    <property type="entry name" value="2-enoyl-CoA Hydratase, Chain A, domain 1"/>
    <property type="match status" value="1"/>
</dbReference>
<dbReference type="NCBIfam" id="NF004344">
    <property type="entry name" value="PRK05724.1"/>
    <property type="match status" value="1"/>
</dbReference>
<comment type="similarity">
    <text evidence="10">Belongs to the AccA family.</text>
</comment>
<dbReference type="PROSITE" id="PS50989">
    <property type="entry name" value="COA_CT_CTER"/>
    <property type="match status" value="1"/>
</dbReference>
<protein>
    <recommendedName>
        <fullName evidence="10">Acetyl-coenzyme A carboxylase carboxyl transferase subunit alpha</fullName>
        <shortName evidence="10">ACCase subunit alpha</shortName>
        <shortName evidence="10">Acetyl-CoA carboxylase carboxyltransferase subunit alpha</shortName>
        <ecNumber evidence="10">2.1.3.15</ecNumber>
    </recommendedName>
</protein>
<evidence type="ECO:0000256" key="8">
    <source>
        <dbReference type="ARBA" id="ARBA00023160"/>
    </source>
</evidence>
<keyword evidence="4 10" id="KW-0547">Nucleotide-binding</keyword>
<sequence>MSELTAWEHLQIVRNKERPTVLDYIPLIFDDFYECRGDRLYSDDRAIIGGIARFHSIPVTIIAQVKGKDLETNKEHNFAMAHPEGYRKALRLAKQAEKFHRPVICFIDTPGAYCGIGAEERGQGEAIARNMMEFMSLKTPIISIVTGEGGSGGALALGVCDELAMLENAVYSVVSPRGCANILWKDGSREKEAANLLRITAEDLIQLEIADYEIPEPAGGAHNSLSLMSQNIATYIFEALQRISQKDLANLMESRYNKFRKIGVYSE</sequence>
<dbReference type="PANTHER" id="PTHR42853:SF3">
    <property type="entry name" value="ACETYL-COENZYME A CARBOXYLASE CARBOXYL TRANSFERASE SUBUNIT ALPHA, CHLOROPLASTIC"/>
    <property type="match status" value="1"/>
</dbReference>
<organism evidence="12 13">
    <name type="scientific">Clostridium facile</name>
    <dbReference type="NCBI Taxonomy" id="2763035"/>
    <lineage>
        <taxon>Bacteria</taxon>
        <taxon>Bacillati</taxon>
        <taxon>Bacillota</taxon>
        <taxon>Clostridia</taxon>
        <taxon>Eubacteriales</taxon>
        <taxon>Clostridiaceae</taxon>
        <taxon>Clostridium</taxon>
    </lineage>
</organism>
<dbReference type="EC" id="2.1.3.15" evidence="10"/>
<evidence type="ECO:0000256" key="5">
    <source>
        <dbReference type="ARBA" id="ARBA00022832"/>
    </source>
</evidence>
<dbReference type="Pfam" id="PF03255">
    <property type="entry name" value="ACCA"/>
    <property type="match status" value="1"/>
</dbReference>
<comment type="pathway">
    <text evidence="1 10">Lipid metabolism; malonyl-CoA biosynthesis; malonyl-CoA from acetyl-CoA: step 1/1.</text>
</comment>
<evidence type="ECO:0000313" key="13">
    <source>
        <dbReference type="Proteomes" id="UP000649151"/>
    </source>
</evidence>
<name>A0ABR7IT54_9CLOT</name>
<feature type="domain" description="CoA carboxyltransferase C-terminal" evidence="11">
    <location>
        <begin position="1"/>
        <end position="242"/>
    </location>
</feature>
<keyword evidence="2 10" id="KW-0444">Lipid biosynthesis</keyword>
<dbReference type="Proteomes" id="UP000649151">
    <property type="component" value="Unassembled WGS sequence"/>
</dbReference>
<evidence type="ECO:0000259" key="11">
    <source>
        <dbReference type="PROSITE" id="PS50989"/>
    </source>
</evidence>
<evidence type="ECO:0000256" key="7">
    <source>
        <dbReference type="ARBA" id="ARBA00023098"/>
    </source>
</evidence>
<dbReference type="InterPro" id="IPR011763">
    <property type="entry name" value="COA_CT_C"/>
</dbReference>
<keyword evidence="8 10" id="KW-0275">Fatty acid biosynthesis</keyword>
<keyword evidence="3 10" id="KW-0808">Transferase</keyword>
<accession>A0ABR7IT54</accession>
<keyword evidence="12" id="KW-0436">Ligase</keyword>
<dbReference type="RefSeq" id="WP_069987968.1">
    <property type="nucleotide sequence ID" value="NZ_JACOQK010000001.1"/>
</dbReference>
<dbReference type="PANTHER" id="PTHR42853">
    <property type="entry name" value="ACETYL-COENZYME A CARBOXYLASE CARBOXYL TRANSFERASE SUBUNIT ALPHA"/>
    <property type="match status" value="1"/>
</dbReference>